<dbReference type="OrthoDB" id="3286086at2"/>
<dbReference type="RefSeq" id="WP_158032276.1">
    <property type="nucleotide sequence ID" value="NZ_ML708610.1"/>
</dbReference>
<dbReference type="InterPro" id="IPR008930">
    <property type="entry name" value="Terpenoid_cyclase/PrenylTrfase"/>
</dbReference>
<evidence type="ECO:0000313" key="1">
    <source>
        <dbReference type="EMBL" id="KAA9395466.1"/>
    </source>
</evidence>
<evidence type="ECO:0000313" key="2">
    <source>
        <dbReference type="Proteomes" id="UP000325957"/>
    </source>
</evidence>
<dbReference type="EMBL" id="SZWF01000001">
    <property type="protein sequence ID" value="KAA9395466.1"/>
    <property type="molecule type" value="Genomic_DNA"/>
</dbReference>
<evidence type="ECO:0008006" key="3">
    <source>
        <dbReference type="Google" id="ProtNLM"/>
    </source>
</evidence>
<reference evidence="1 2" key="1">
    <citation type="submission" date="2019-05" db="EMBL/GenBank/DDBJ databases">
        <title>Kocuria coralli sp. nov., a novel actinobacterium isolated from coral reef seawater.</title>
        <authorList>
            <person name="Li J."/>
        </authorList>
    </citation>
    <scope>NUCLEOTIDE SEQUENCE [LARGE SCALE GENOMIC DNA]</scope>
    <source>
        <strain evidence="1 2">SCSIO 13007</strain>
    </source>
</reference>
<comment type="caution">
    <text evidence="1">The sequence shown here is derived from an EMBL/GenBank/DDBJ whole genome shotgun (WGS) entry which is preliminary data.</text>
</comment>
<organism evidence="1 2">
    <name type="scientific">Kocuria coralli</name>
    <dbReference type="NCBI Taxonomy" id="1461025"/>
    <lineage>
        <taxon>Bacteria</taxon>
        <taxon>Bacillati</taxon>
        <taxon>Actinomycetota</taxon>
        <taxon>Actinomycetes</taxon>
        <taxon>Micrococcales</taxon>
        <taxon>Micrococcaceae</taxon>
        <taxon>Kocuria</taxon>
    </lineage>
</organism>
<protein>
    <recommendedName>
        <fullName evidence="3">Prenyltransferase</fullName>
    </recommendedName>
</protein>
<dbReference type="SUPFAM" id="SSF48239">
    <property type="entry name" value="Terpenoid cyclases/Protein prenyltransferases"/>
    <property type="match status" value="1"/>
</dbReference>
<keyword evidence="2" id="KW-1185">Reference proteome</keyword>
<dbReference type="AlphaFoldDB" id="A0A5J5L302"/>
<gene>
    <name evidence="1" type="ORF">FCK90_00055</name>
</gene>
<name>A0A5J5L302_9MICC</name>
<proteinExistence type="predicted"/>
<sequence length="294" mass="31667">MSIDIEQARAFMTAHARVLDRRRFEATLQDSDIARQAIAGGLEAYRNADGGYGWGLEPDLRAPESQPAAALHAFEALAAAGPRTSPHAVGLLEWLAEVSLDDGGLPFALPMAEPAACAPFWAEADPTESSLQITAAVAAQAHRAARWDDTIRSHPWLDRATGYCFEQIRRIEEPPFAYVLSFSLQLLDITAGTDPEAQELLEHLMQFVPSDGALPVVGGAPGETVHVSSEPGLPLFELLDPRAIDDGLDRLESAQLPDGGWPVDFTSYSEAAALEWRGYTTANAVASLLLNGRL</sequence>
<dbReference type="Proteomes" id="UP000325957">
    <property type="component" value="Unassembled WGS sequence"/>
</dbReference>
<accession>A0A5J5L302</accession>